<evidence type="ECO:0000256" key="2">
    <source>
        <dbReference type="ARBA" id="ARBA00022448"/>
    </source>
</evidence>
<dbReference type="Gene3D" id="3.10.105.10">
    <property type="entry name" value="Dipeptide-binding Protein, Domain 3"/>
    <property type="match status" value="1"/>
</dbReference>
<evidence type="ECO:0000313" key="6">
    <source>
        <dbReference type="EMBL" id="AGB42392.1"/>
    </source>
</evidence>
<dbReference type="Proteomes" id="UP000010880">
    <property type="component" value="Chromosome"/>
</dbReference>
<evidence type="ECO:0000259" key="5">
    <source>
        <dbReference type="Pfam" id="PF00496"/>
    </source>
</evidence>
<dbReference type="GO" id="GO:0015833">
    <property type="term" value="P:peptide transport"/>
    <property type="evidence" value="ECO:0007669"/>
    <property type="project" value="TreeGrafter"/>
</dbReference>
<dbReference type="CDD" id="cd08500">
    <property type="entry name" value="PBP2_NikA_DppA_OppA_like_4"/>
    <property type="match status" value="1"/>
</dbReference>
<dbReference type="RefSeq" id="WP_015328106.1">
    <property type="nucleotide sequence ID" value="NC_019978.1"/>
</dbReference>
<reference evidence="7" key="1">
    <citation type="submission" date="2012-02" db="EMBL/GenBank/DDBJ databases">
        <title>The complete genome of Halobacteroides halobius DSM 5150.</title>
        <authorList>
            <person name="Lucas S."/>
            <person name="Copeland A."/>
            <person name="Lapidus A."/>
            <person name="Glavina del Rio T."/>
            <person name="Dalin E."/>
            <person name="Tice H."/>
            <person name="Bruce D."/>
            <person name="Goodwin L."/>
            <person name="Pitluck S."/>
            <person name="Peters L."/>
            <person name="Mikhailova N."/>
            <person name="Gu W."/>
            <person name="Kyrpides N."/>
            <person name="Mavromatis K."/>
            <person name="Ivanova N."/>
            <person name="Brettin T."/>
            <person name="Detter J.C."/>
            <person name="Han C."/>
            <person name="Larimer F."/>
            <person name="Land M."/>
            <person name="Hauser L."/>
            <person name="Markowitz V."/>
            <person name="Cheng J.-F."/>
            <person name="Hugenholtz P."/>
            <person name="Woyke T."/>
            <person name="Wu D."/>
            <person name="Tindall B."/>
            <person name="Pomrenke H."/>
            <person name="Brambilla E."/>
            <person name="Klenk H.-P."/>
            <person name="Eisen J.A."/>
        </authorList>
    </citation>
    <scope>NUCLEOTIDE SEQUENCE [LARGE SCALE GENOMIC DNA]</scope>
    <source>
        <strain evidence="7">ATCC 35273 / DSM 5150 / MD-1</strain>
    </source>
</reference>
<dbReference type="Gene3D" id="3.40.190.10">
    <property type="entry name" value="Periplasmic binding protein-like II"/>
    <property type="match status" value="1"/>
</dbReference>
<keyword evidence="3 4" id="KW-0732">Signal</keyword>
<dbReference type="InterPro" id="IPR000914">
    <property type="entry name" value="SBP_5_dom"/>
</dbReference>
<dbReference type="KEGG" id="hhl:Halha_2518"/>
<organism evidence="6 7">
    <name type="scientific">Halobacteroides halobius (strain ATCC 35273 / DSM 5150 / MD-1)</name>
    <dbReference type="NCBI Taxonomy" id="748449"/>
    <lineage>
        <taxon>Bacteria</taxon>
        <taxon>Bacillati</taxon>
        <taxon>Bacillota</taxon>
        <taxon>Clostridia</taxon>
        <taxon>Halanaerobiales</taxon>
        <taxon>Halobacteroidaceae</taxon>
        <taxon>Halobacteroides</taxon>
    </lineage>
</organism>
<dbReference type="GO" id="GO:1904680">
    <property type="term" value="F:peptide transmembrane transporter activity"/>
    <property type="evidence" value="ECO:0007669"/>
    <property type="project" value="TreeGrafter"/>
</dbReference>
<comment type="similarity">
    <text evidence="1">Belongs to the bacterial solute-binding protein 5 family.</text>
</comment>
<gene>
    <name evidence="6" type="ordered locus">Halha_2518</name>
</gene>
<evidence type="ECO:0000313" key="7">
    <source>
        <dbReference type="Proteomes" id="UP000010880"/>
    </source>
</evidence>
<dbReference type="STRING" id="748449.Halha_2518"/>
<protein>
    <submittedName>
        <fullName evidence="6">ABC-type dipeptide transport system, periplasmic component</fullName>
    </submittedName>
</protein>
<dbReference type="HOGENOM" id="CLU_017028_8_2_9"/>
<dbReference type="InterPro" id="IPR039424">
    <property type="entry name" value="SBP_5"/>
</dbReference>
<sequence>MFKKKSLVTVLALVLVFSLSMTAGAWWIFGDDEEQEKKKVKEKVVTKKAKKLGSRLAPSEIWVYKSLADYNQAPQLEELVEAGKLPSVDKRLPSNPRVVQRTMMANGIGEYGGVWRDTFAVPVEGWNWAAGQIQGYFGINQIVQTGLVDLGPMWMLEKPKVLPRVATDWKWSADGKTLTMNLIKGAKWSDGQPFTADDIIFTYRHFILDERVPSLASKGTWTYGGEVTKIEKVNDYTIKWHFGVSRPQQALFEMAEPRFAIAPKHVYKSLHPAFNEDITYQEFLNAKAPQDLPVATLGPYVPTKYKPGQMLVLTRNPYFWQVDEEGNQLPYLNEVWFTEANSGKTRTLNLINGSGDRTNIENPSAFATIKQAANQKDYIDINFGPFDSAYHLNFNLSLYKNNSTKRDKALRNLFRKLKFRKALSYATNRAGIANALFPSQKFVKPWYGAYTQGSAYYKKEDVTAYKYNVTKAKELLAELGFKDTDDNGIVNWPQNSLLAGQDLIIEALIDADQSATIDITQALVPMYRKVGIDFNPKPLKATLSNSKTNANDYEINVGREDYRFTPALHPDYIGLVTKSTPYWHSAGNGGKRDLLPFEAKMKKLLAQAKVTNDVEQKMSLYREIQKLYTKNLYTIPLIQVRRGIGINSRLKNIAPDTPVYQYDWTMSNFPLEIIWTPKEKQKEELYEDNIITPSDY</sequence>
<dbReference type="PATRIC" id="fig|748449.3.peg.2440"/>
<feature type="chain" id="PRO_5003944821" evidence="4">
    <location>
        <begin position="26"/>
        <end position="696"/>
    </location>
</feature>
<dbReference type="EMBL" id="CP003359">
    <property type="protein sequence ID" value="AGB42392.1"/>
    <property type="molecule type" value="Genomic_DNA"/>
</dbReference>
<dbReference type="AlphaFoldDB" id="L0KAT0"/>
<proteinExistence type="inferred from homology"/>
<accession>L0KAT0</accession>
<evidence type="ECO:0000256" key="3">
    <source>
        <dbReference type="ARBA" id="ARBA00022729"/>
    </source>
</evidence>
<dbReference type="eggNOG" id="COG0747">
    <property type="taxonomic scope" value="Bacteria"/>
</dbReference>
<feature type="domain" description="Solute-binding protein family 5" evidence="5">
    <location>
        <begin position="161"/>
        <end position="558"/>
    </location>
</feature>
<name>L0KAT0_HALHC</name>
<keyword evidence="7" id="KW-1185">Reference proteome</keyword>
<dbReference type="OrthoDB" id="9772924at2"/>
<evidence type="ECO:0000256" key="1">
    <source>
        <dbReference type="ARBA" id="ARBA00005695"/>
    </source>
</evidence>
<evidence type="ECO:0000256" key="4">
    <source>
        <dbReference type="SAM" id="SignalP"/>
    </source>
</evidence>
<dbReference type="SUPFAM" id="SSF53850">
    <property type="entry name" value="Periplasmic binding protein-like II"/>
    <property type="match status" value="1"/>
</dbReference>
<dbReference type="PANTHER" id="PTHR30290">
    <property type="entry name" value="PERIPLASMIC BINDING COMPONENT OF ABC TRANSPORTER"/>
    <property type="match status" value="1"/>
</dbReference>
<dbReference type="PANTHER" id="PTHR30290:SF9">
    <property type="entry name" value="OLIGOPEPTIDE-BINDING PROTEIN APPA"/>
    <property type="match status" value="1"/>
</dbReference>
<feature type="signal peptide" evidence="4">
    <location>
        <begin position="1"/>
        <end position="25"/>
    </location>
</feature>
<keyword evidence="2" id="KW-0813">Transport</keyword>
<dbReference type="Pfam" id="PF00496">
    <property type="entry name" value="SBP_bac_5"/>
    <property type="match status" value="1"/>
</dbReference>